<dbReference type="KEGG" id="paun:MJA45_26325"/>
<evidence type="ECO:0000256" key="3">
    <source>
        <dbReference type="ARBA" id="ARBA00023163"/>
    </source>
</evidence>
<evidence type="ECO:0000259" key="4">
    <source>
        <dbReference type="PROSITE" id="PS01124"/>
    </source>
</evidence>
<dbReference type="PANTHER" id="PTHR47504:SF5">
    <property type="entry name" value="RIGHT ORIGIN-BINDING PROTEIN"/>
    <property type="match status" value="1"/>
</dbReference>
<dbReference type="InterPro" id="IPR009057">
    <property type="entry name" value="Homeodomain-like_sf"/>
</dbReference>
<dbReference type="AlphaFoldDB" id="A0AA96LCE2"/>
<sequence length="331" mass="37810">MNKEYGAIIQDSVDYIESRLAEELTLGELARRACFSEFHFHRVFQALTGDPVMEYVRKRRLATAACRIAYTRDKLIDIALDSGFRSQETFIRAFKKLFHLTPGDYRRRGFQPPLYPKADIAKALSGLGLQTKRYQQALQGSRPYIPSYLGGIQMDFKMITKPAFQLIGYELRTTSEDGRNHREIPAFWQSYLQNGDGCRIPNRVHKDSPVELGVCTDFDLETGQFSYLIGMEAEHLQDIPEGLVGREFPAAQYAVFTTPPVAHDQFPSSIQSTWGAIFSEWFPHSGYEHAGGVEFELYDERCHQDKHERLQMDIYIPVREARVPAAKGPQG</sequence>
<dbReference type="InterPro" id="IPR029441">
    <property type="entry name" value="Cass2"/>
</dbReference>
<dbReference type="InterPro" id="IPR020449">
    <property type="entry name" value="Tscrpt_reg_AraC-type_HTH"/>
</dbReference>
<evidence type="ECO:0000313" key="6">
    <source>
        <dbReference type="Proteomes" id="UP001305702"/>
    </source>
</evidence>
<dbReference type="SMART" id="SM00342">
    <property type="entry name" value="HTH_ARAC"/>
    <property type="match status" value="1"/>
</dbReference>
<reference evidence="5 6" key="1">
    <citation type="submission" date="2022-02" db="EMBL/GenBank/DDBJ databases">
        <title>Paenibacillus sp. MBLB1776 Whole Genome Shotgun Sequencing.</title>
        <authorList>
            <person name="Hwang C.Y."/>
            <person name="Cho E.-S."/>
            <person name="Seo M.-J."/>
        </authorList>
    </citation>
    <scope>NUCLEOTIDE SEQUENCE [LARGE SCALE GENOMIC DNA]</scope>
    <source>
        <strain evidence="5 6">MBLB1776</strain>
    </source>
</reference>
<gene>
    <name evidence="5" type="ORF">MJA45_26325</name>
</gene>
<accession>A0AA96LCE2</accession>
<dbReference type="Pfam" id="PF12833">
    <property type="entry name" value="HTH_18"/>
    <property type="match status" value="1"/>
</dbReference>
<keyword evidence="2" id="KW-0238">DNA-binding</keyword>
<keyword evidence="1" id="KW-0805">Transcription regulation</keyword>
<dbReference type="EMBL" id="CP130318">
    <property type="protein sequence ID" value="WNQ11076.1"/>
    <property type="molecule type" value="Genomic_DNA"/>
</dbReference>
<evidence type="ECO:0000256" key="2">
    <source>
        <dbReference type="ARBA" id="ARBA00023125"/>
    </source>
</evidence>
<dbReference type="Pfam" id="PF14526">
    <property type="entry name" value="Cass2"/>
    <property type="match status" value="1"/>
</dbReference>
<name>A0AA96LCE2_9BACL</name>
<proteinExistence type="predicted"/>
<keyword evidence="3" id="KW-0804">Transcription</keyword>
<dbReference type="PANTHER" id="PTHR47504">
    <property type="entry name" value="RIGHT ORIGIN-BINDING PROTEIN"/>
    <property type="match status" value="1"/>
</dbReference>
<dbReference type="GO" id="GO:0003700">
    <property type="term" value="F:DNA-binding transcription factor activity"/>
    <property type="evidence" value="ECO:0007669"/>
    <property type="project" value="InterPro"/>
</dbReference>
<evidence type="ECO:0000313" key="5">
    <source>
        <dbReference type="EMBL" id="WNQ11076.1"/>
    </source>
</evidence>
<organism evidence="5 6">
    <name type="scientific">Paenibacillus aurantius</name>
    <dbReference type="NCBI Taxonomy" id="2918900"/>
    <lineage>
        <taxon>Bacteria</taxon>
        <taxon>Bacillati</taxon>
        <taxon>Bacillota</taxon>
        <taxon>Bacilli</taxon>
        <taxon>Bacillales</taxon>
        <taxon>Paenibacillaceae</taxon>
        <taxon>Paenibacillus</taxon>
    </lineage>
</organism>
<dbReference type="Gene3D" id="1.10.10.60">
    <property type="entry name" value="Homeodomain-like"/>
    <property type="match status" value="2"/>
</dbReference>
<dbReference type="InterPro" id="IPR018060">
    <property type="entry name" value="HTH_AraC"/>
</dbReference>
<dbReference type="PRINTS" id="PR00032">
    <property type="entry name" value="HTHARAC"/>
</dbReference>
<dbReference type="SUPFAM" id="SSF46689">
    <property type="entry name" value="Homeodomain-like"/>
    <property type="match status" value="2"/>
</dbReference>
<dbReference type="Proteomes" id="UP001305702">
    <property type="component" value="Chromosome"/>
</dbReference>
<dbReference type="InterPro" id="IPR010499">
    <property type="entry name" value="AraC_E-bd"/>
</dbReference>
<dbReference type="InterPro" id="IPR050959">
    <property type="entry name" value="MarA-like"/>
</dbReference>
<dbReference type="Gene3D" id="3.20.80.10">
    <property type="entry name" value="Regulatory factor, effector binding domain"/>
    <property type="match status" value="1"/>
</dbReference>
<keyword evidence="6" id="KW-1185">Reference proteome</keyword>
<dbReference type="SUPFAM" id="SSF55136">
    <property type="entry name" value="Probable bacterial effector-binding domain"/>
    <property type="match status" value="1"/>
</dbReference>
<dbReference type="GO" id="GO:0043565">
    <property type="term" value="F:sequence-specific DNA binding"/>
    <property type="evidence" value="ECO:0007669"/>
    <property type="project" value="InterPro"/>
</dbReference>
<dbReference type="RefSeq" id="WP_315604852.1">
    <property type="nucleotide sequence ID" value="NZ_CP130318.1"/>
</dbReference>
<evidence type="ECO:0000256" key="1">
    <source>
        <dbReference type="ARBA" id="ARBA00023015"/>
    </source>
</evidence>
<dbReference type="SMART" id="SM00871">
    <property type="entry name" value="AraC_E_bind"/>
    <property type="match status" value="1"/>
</dbReference>
<feature type="domain" description="HTH araC/xylS-type" evidence="4">
    <location>
        <begin position="10"/>
        <end position="108"/>
    </location>
</feature>
<dbReference type="InterPro" id="IPR011256">
    <property type="entry name" value="Reg_factor_effector_dom_sf"/>
</dbReference>
<protein>
    <submittedName>
        <fullName evidence="5">AraC family transcriptional regulator</fullName>
    </submittedName>
</protein>
<dbReference type="PROSITE" id="PS01124">
    <property type="entry name" value="HTH_ARAC_FAMILY_2"/>
    <property type="match status" value="1"/>
</dbReference>